<dbReference type="OrthoDB" id="2971595at2"/>
<reference evidence="1 2" key="1">
    <citation type="submission" date="2018-10" db="EMBL/GenBank/DDBJ databases">
        <title>Draft genome sequence of Bacillus salarius IM0101, isolated from a hypersaline soil in Inner Mongolia, China.</title>
        <authorList>
            <person name="Yamprayoonswat W."/>
            <person name="Boonvisut S."/>
            <person name="Jumpathong W."/>
            <person name="Sittihan S."/>
            <person name="Ruangsuj P."/>
            <person name="Wanthongcharoen S."/>
            <person name="Thongpramul N."/>
            <person name="Pimmason S."/>
            <person name="Yu B."/>
            <person name="Yasawong M."/>
        </authorList>
    </citation>
    <scope>NUCLEOTIDE SEQUENCE [LARGE SCALE GENOMIC DNA]</scope>
    <source>
        <strain evidence="1 2">IM0101</strain>
    </source>
</reference>
<dbReference type="InterPro" id="IPR025236">
    <property type="entry name" value="SR1P"/>
</dbReference>
<comment type="caution">
    <text evidence="1">The sequence shown here is derived from an EMBL/GenBank/DDBJ whole genome shotgun (WGS) entry which is preliminary data.</text>
</comment>
<sequence length="41" mass="4664">MVGIIICQSCNRELDHFDGEKITTLYASSCKQCEKKKEAEN</sequence>
<organism evidence="1 2">
    <name type="scientific">Salibacterium salarium</name>
    <dbReference type="NCBI Taxonomy" id="284579"/>
    <lineage>
        <taxon>Bacteria</taxon>
        <taxon>Bacillati</taxon>
        <taxon>Bacillota</taxon>
        <taxon>Bacilli</taxon>
        <taxon>Bacillales</taxon>
        <taxon>Bacillaceae</taxon>
    </lineage>
</organism>
<dbReference type="Pfam" id="PF13790">
    <property type="entry name" value="SR1P"/>
    <property type="match status" value="1"/>
</dbReference>
<keyword evidence="2" id="KW-1185">Reference proteome</keyword>
<proteinExistence type="predicted"/>
<evidence type="ECO:0000313" key="1">
    <source>
        <dbReference type="EMBL" id="RSL30421.1"/>
    </source>
</evidence>
<dbReference type="Proteomes" id="UP000275076">
    <property type="component" value="Unassembled WGS sequence"/>
</dbReference>
<dbReference type="RefSeq" id="WP_125560594.1">
    <property type="nucleotide sequence ID" value="NZ_RBVX01000037.1"/>
</dbReference>
<accession>A0A3R9PGX4</accession>
<gene>
    <name evidence="1" type="ORF">D7Z54_25980</name>
</gene>
<protein>
    <submittedName>
        <fullName evidence="1">GapA-binding peptide SR1P</fullName>
    </submittedName>
</protein>
<dbReference type="AlphaFoldDB" id="A0A3R9PGX4"/>
<evidence type="ECO:0000313" key="2">
    <source>
        <dbReference type="Proteomes" id="UP000275076"/>
    </source>
</evidence>
<name>A0A3R9PGX4_9BACI</name>
<dbReference type="EMBL" id="RBVX01000037">
    <property type="protein sequence ID" value="RSL30421.1"/>
    <property type="molecule type" value="Genomic_DNA"/>
</dbReference>